<keyword evidence="15" id="KW-0456">Lyase</keyword>
<feature type="domain" description="SMB" evidence="18">
    <location>
        <begin position="105"/>
        <end position="140"/>
    </location>
</feature>
<evidence type="ECO:0000256" key="7">
    <source>
        <dbReference type="ARBA" id="ARBA00022723"/>
    </source>
</evidence>
<evidence type="ECO:0000256" key="15">
    <source>
        <dbReference type="ARBA" id="ARBA00023239"/>
    </source>
</evidence>
<reference evidence="20" key="1">
    <citation type="journal article" date="2023" name="Science">
        <title>Genome structures resolve the early diversification of teleost fishes.</title>
        <authorList>
            <person name="Parey E."/>
            <person name="Louis A."/>
            <person name="Montfort J."/>
            <person name="Bouchez O."/>
            <person name="Roques C."/>
            <person name="Iampietro C."/>
            <person name="Lluch J."/>
            <person name="Castinel A."/>
            <person name="Donnadieu C."/>
            <person name="Desvignes T."/>
            <person name="Floi Bucao C."/>
            <person name="Jouanno E."/>
            <person name="Wen M."/>
            <person name="Mejri S."/>
            <person name="Dirks R."/>
            <person name="Jansen H."/>
            <person name="Henkel C."/>
            <person name="Chen W.J."/>
            <person name="Zahm M."/>
            <person name="Cabau C."/>
            <person name="Klopp C."/>
            <person name="Thompson A.W."/>
            <person name="Robinson-Rechavi M."/>
            <person name="Braasch I."/>
            <person name="Lecointre G."/>
            <person name="Bobe J."/>
            <person name="Postlethwait J.H."/>
            <person name="Berthelot C."/>
            <person name="Roest Crollius H."/>
            <person name="Guiguen Y."/>
        </authorList>
    </citation>
    <scope>NUCLEOTIDE SEQUENCE</scope>
    <source>
        <strain evidence="20">Concon-B</strain>
    </source>
</reference>
<keyword evidence="7 17" id="KW-0479">Metal-binding</keyword>
<feature type="chain" id="PRO_5040537381" description="Uridylate-specific endoribonuclease" evidence="17">
    <location>
        <begin position="20"/>
        <end position="480"/>
    </location>
</feature>
<keyword evidence="21" id="KW-1185">Reference proteome</keyword>
<dbReference type="GO" id="GO:0005044">
    <property type="term" value="F:scavenger receptor activity"/>
    <property type="evidence" value="ECO:0007669"/>
    <property type="project" value="InterPro"/>
</dbReference>
<evidence type="ECO:0000256" key="12">
    <source>
        <dbReference type="ARBA" id="ARBA00022884"/>
    </source>
</evidence>
<evidence type="ECO:0000256" key="14">
    <source>
        <dbReference type="ARBA" id="ARBA00023211"/>
    </source>
</evidence>
<sequence>MKIILLLSLGVTLFSQGLGNTLDSCQGRCGNWANSAYSCQCNPPCERNRDCCSDYYNLCKGSTSCKGRCGEKYNSQNQCHCNTKCSQYNNCCSDYSQQCGGSTSCKGRCGEKYNSQNQCHCNTKCSQYNNCCSDYSQQCGGSTSCKGRCGEQYNSQNQCHCNTKCSQYNNCCSDYSQQCGGGSGGGEPITDSELKALSELLYSLDSNKASPSELVIDKQARVSDSQTSSKKDLSLKPLFSFLDESSLFSKPTFAAFLALLDNYQRYTGQSEKFSSAQLKEQDTFLQEVISNTEIGRELYTFFHSKGLYSSEAEFIYDLKMMWFGLYSRSNNAKDSSGFEHIFAGEVKKGKVSGFHSWIQFYRLEKNGLMNYYSHSFDGPWTSFPDMLGMQFNWDGYFKQVGSAIIGSSPEFDFALYSLCYIARPGRQCFLSLGGQTLVIQTYTWDNSYYGDGKKFIASGFPATPRALLQHPFLLNPEEEL</sequence>
<dbReference type="GO" id="GO:0046872">
    <property type="term" value="F:metal ion binding"/>
    <property type="evidence" value="ECO:0007669"/>
    <property type="project" value="UniProtKB-UniRule"/>
</dbReference>
<dbReference type="GO" id="GO:0016829">
    <property type="term" value="F:lyase activity"/>
    <property type="evidence" value="ECO:0007669"/>
    <property type="project" value="UniProtKB-KW"/>
</dbReference>
<evidence type="ECO:0000259" key="19">
    <source>
        <dbReference type="PROSITE" id="PS51959"/>
    </source>
</evidence>
<dbReference type="AlphaFoldDB" id="A0A9Q1D640"/>
<evidence type="ECO:0000256" key="6">
    <source>
        <dbReference type="ARBA" id="ARBA00022722"/>
    </source>
</evidence>
<feature type="signal peptide" evidence="17">
    <location>
        <begin position="1"/>
        <end position="19"/>
    </location>
</feature>
<evidence type="ECO:0000256" key="16">
    <source>
        <dbReference type="ARBA" id="ARBA00048688"/>
    </source>
</evidence>
<dbReference type="EMBL" id="JAFJMO010000013">
    <property type="protein sequence ID" value="KAJ8259293.1"/>
    <property type="molecule type" value="Genomic_DNA"/>
</dbReference>
<dbReference type="InterPro" id="IPR020436">
    <property type="entry name" value="SMB_chordata"/>
</dbReference>
<proteinExistence type="inferred from homology"/>
<dbReference type="InterPro" id="IPR037227">
    <property type="entry name" value="EndoU-like"/>
</dbReference>
<dbReference type="GO" id="GO:0006955">
    <property type="term" value="P:immune response"/>
    <property type="evidence" value="ECO:0007669"/>
    <property type="project" value="InterPro"/>
</dbReference>
<dbReference type="OrthoDB" id="430326at2759"/>
<comment type="caution">
    <text evidence="20">The sequence shown here is derived from an EMBL/GenBank/DDBJ whole genome shotgun (WGS) entry which is preliminary data.</text>
</comment>
<evidence type="ECO:0000256" key="2">
    <source>
        <dbReference type="ARBA" id="ARBA00004613"/>
    </source>
</evidence>
<dbReference type="PROSITE" id="PS51959">
    <property type="entry name" value="ENDOU"/>
    <property type="match status" value="1"/>
</dbReference>
<keyword evidence="9" id="KW-0677">Repeat</keyword>
<dbReference type="SUPFAM" id="SSF142877">
    <property type="entry name" value="EndoU-like"/>
    <property type="match status" value="1"/>
</dbReference>
<dbReference type="Pfam" id="PF09412">
    <property type="entry name" value="XendoU"/>
    <property type="match status" value="1"/>
</dbReference>
<evidence type="ECO:0000313" key="20">
    <source>
        <dbReference type="EMBL" id="KAJ8259293.1"/>
    </source>
</evidence>
<dbReference type="PRINTS" id="PR00022">
    <property type="entry name" value="SOMATOMEDINB"/>
</dbReference>
<dbReference type="GO" id="GO:0004521">
    <property type="term" value="F:RNA endonuclease activity"/>
    <property type="evidence" value="ECO:0007669"/>
    <property type="project" value="UniProtKB-UniRule"/>
</dbReference>
<feature type="domain" description="SMB" evidence="18">
    <location>
        <begin position="61"/>
        <end position="104"/>
    </location>
</feature>
<dbReference type="PANTHER" id="PTHR12439">
    <property type="entry name" value="PLACENTAL PROTEIN 11-RELATED"/>
    <property type="match status" value="1"/>
</dbReference>
<keyword evidence="13" id="KW-1015">Disulfide bond</keyword>
<keyword evidence="12 17" id="KW-0694">RNA-binding</keyword>
<evidence type="ECO:0000256" key="3">
    <source>
        <dbReference type="ARBA" id="ARBA00010168"/>
    </source>
</evidence>
<evidence type="ECO:0000256" key="11">
    <source>
        <dbReference type="ARBA" id="ARBA00022801"/>
    </source>
</evidence>
<organism evidence="20 21">
    <name type="scientific">Conger conger</name>
    <name type="common">Conger eel</name>
    <name type="synonym">Muraena conger</name>
    <dbReference type="NCBI Taxonomy" id="82655"/>
    <lineage>
        <taxon>Eukaryota</taxon>
        <taxon>Metazoa</taxon>
        <taxon>Chordata</taxon>
        <taxon>Craniata</taxon>
        <taxon>Vertebrata</taxon>
        <taxon>Euteleostomi</taxon>
        <taxon>Actinopterygii</taxon>
        <taxon>Neopterygii</taxon>
        <taxon>Teleostei</taxon>
        <taxon>Anguilliformes</taxon>
        <taxon>Congridae</taxon>
        <taxon>Conger</taxon>
    </lineage>
</organism>
<protein>
    <recommendedName>
        <fullName evidence="17">Uridylate-specific endoribonuclease</fullName>
        <ecNumber evidence="17">4.6.1.-</ecNumber>
    </recommendedName>
</protein>
<evidence type="ECO:0000256" key="10">
    <source>
        <dbReference type="ARBA" id="ARBA00022759"/>
    </source>
</evidence>
<accession>A0A9Q1D640</accession>
<comment type="similarity">
    <text evidence="3 17">Belongs to the ENDOU family.</text>
</comment>
<keyword evidence="11 17" id="KW-0378">Hydrolase</keyword>
<dbReference type="GO" id="GO:0016787">
    <property type="term" value="F:hydrolase activity"/>
    <property type="evidence" value="ECO:0007669"/>
    <property type="project" value="UniProtKB-KW"/>
</dbReference>
<evidence type="ECO:0000256" key="4">
    <source>
        <dbReference type="ARBA" id="ARBA00011245"/>
    </source>
</evidence>
<dbReference type="Gene3D" id="4.10.410.20">
    <property type="match status" value="4"/>
</dbReference>
<keyword evidence="5" id="KW-0964">Secreted</keyword>
<dbReference type="PROSITE" id="PS50958">
    <property type="entry name" value="SMB_2"/>
    <property type="match status" value="4"/>
</dbReference>
<dbReference type="InterPro" id="IPR001212">
    <property type="entry name" value="Somatomedin_B_dom"/>
</dbReference>
<evidence type="ECO:0000259" key="18">
    <source>
        <dbReference type="PROSITE" id="PS50958"/>
    </source>
</evidence>
<feature type="domain" description="SMB" evidence="18">
    <location>
        <begin position="21"/>
        <end position="60"/>
    </location>
</feature>
<dbReference type="GO" id="GO:0003723">
    <property type="term" value="F:RNA binding"/>
    <property type="evidence" value="ECO:0007669"/>
    <property type="project" value="UniProtKB-UniRule"/>
</dbReference>
<keyword evidence="14 17" id="KW-0464">Manganese</keyword>
<dbReference type="CDD" id="cd21159">
    <property type="entry name" value="XendoU"/>
    <property type="match status" value="1"/>
</dbReference>
<dbReference type="InterPro" id="IPR039787">
    <property type="entry name" value="ENDOU"/>
</dbReference>
<dbReference type="GO" id="GO:0005576">
    <property type="term" value="C:extracellular region"/>
    <property type="evidence" value="ECO:0007669"/>
    <property type="project" value="UniProtKB-SubCell"/>
</dbReference>
<evidence type="ECO:0000256" key="17">
    <source>
        <dbReference type="RuleBase" id="RU367085"/>
    </source>
</evidence>
<dbReference type="PANTHER" id="PTHR12439:SF40">
    <property type="entry name" value="URIDYLATE-SPECIFIC ENDORIBONUCLEASE"/>
    <property type="match status" value="1"/>
</dbReference>
<dbReference type="SMART" id="SM00201">
    <property type="entry name" value="SO"/>
    <property type="match status" value="4"/>
</dbReference>
<evidence type="ECO:0000256" key="5">
    <source>
        <dbReference type="ARBA" id="ARBA00022525"/>
    </source>
</evidence>
<dbReference type="SUPFAM" id="SSF90188">
    <property type="entry name" value="Somatomedin B domain"/>
    <property type="match status" value="4"/>
</dbReference>
<dbReference type="Pfam" id="PF01033">
    <property type="entry name" value="Somatomedin_B"/>
    <property type="match status" value="4"/>
</dbReference>
<feature type="domain" description="EndoU" evidence="19">
    <location>
        <begin position="190"/>
        <end position="465"/>
    </location>
</feature>
<comment type="catalytic activity">
    <reaction evidence="16">
        <text>ribonucleotidyl-uridine-RNA = a 5'-end dephospho-uridine-RNA + a 3'-end 2',3'-cyclophospho-ribonucleotide-RNA</text>
        <dbReference type="Rhea" id="RHEA:67792"/>
        <dbReference type="Rhea" id="RHEA-COMP:10464"/>
        <dbReference type="Rhea" id="RHEA-COMP:17354"/>
        <dbReference type="Rhea" id="RHEA-COMP:17356"/>
        <dbReference type="ChEBI" id="CHEBI:83064"/>
        <dbReference type="ChEBI" id="CHEBI:173117"/>
        <dbReference type="ChEBI" id="CHEBI:173224"/>
    </reaction>
    <physiologicalReaction direction="left-to-right" evidence="16">
        <dbReference type="Rhea" id="RHEA:67793"/>
    </physiologicalReaction>
</comment>
<keyword evidence="6 17" id="KW-0540">Nuclease</keyword>
<feature type="domain" description="SMB" evidence="18">
    <location>
        <begin position="141"/>
        <end position="183"/>
    </location>
</feature>
<dbReference type="PROSITE" id="PS00524">
    <property type="entry name" value="SMB_1"/>
    <property type="match status" value="3"/>
</dbReference>
<dbReference type="Proteomes" id="UP001152803">
    <property type="component" value="Unassembled WGS sequence"/>
</dbReference>
<dbReference type="InterPro" id="IPR018998">
    <property type="entry name" value="EndoU_C"/>
</dbReference>
<keyword evidence="10 17" id="KW-0255">Endonuclease</keyword>
<dbReference type="InterPro" id="IPR036024">
    <property type="entry name" value="Somatomedin_B-like_dom_sf"/>
</dbReference>
<evidence type="ECO:0000256" key="8">
    <source>
        <dbReference type="ARBA" id="ARBA00022729"/>
    </source>
</evidence>
<evidence type="ECO:0000313" key="21">
    <source>
        <dbReference type="Proteomes" id="UP001152803"/>
    </source>
</evidence>
<evidence type="ECO:0000256" key="1">
    <source>
        <dbReference type="ARBA" id="ARBA00001936"/>
    </source>
</evidence>
<evidence type="ECO:0000256" key="9">
    <source>
        <dbReference type="ARBA" id="ARBA00022737"/>
    </source>
</evidence>
<evidence type="ECO:0000256" key="13">
    <source>
        <dbReference type="ARBA" id="ARBA00023157"/>
    </source>
</evidence>
<comment type="subunit">
    <text evidence="4 17">Monomer.</text>
</comment>
<gene>
    <name evidence="20" type="ORF">COCON_G00183050</name>
</gene>
<dbReference type="EC" id="4.6.1.-" evidence="17"/>
<name>A0A9Q1D640_CONCO</name>
<comment type="cofactor">
    <cofactor evidence="1 17">
        <name>Mn(2+)</name>
        <dbReference type="ChEBI" id="CHEBI:29035"/>
    </cofactor>
</comment>
<keyword evidence="8 17" id="KW-0732">Signal</keyword>
<comment type="subcellular location">
    <subcellularLocation>
        <location evidence="2">Secreted</location>
    </subcellularLocation>
</comment>
<dbReference type="GO" id="GO:0030247">
    <property type="term" value="F:polysaccharide binding"/>
    <property type="evidence" value="ECO:0007669"/>
    <property type="project" value="InterPro"/>
</dbReference>